<feature type="region of interest" description="Disordered" evidence="2">
    <location>
        <begin position="183"/>
        <end position="204"/>
    </location>
</feature>
<organism evidence="4 5">
    <name type="scientific">Cytospora paraplurivora</name>
    <dbReference type="NCBI Taxonomy" id="2898453"/>
    <lineage>
        <taxon>Eukaryota</taxon>
        <taxon>Fungi</taxon>
        <taxon>Dikarya</taxon>
        <taxon>Ascomycota</taxon>
        <taxon>Pezizomycotina</taxon>
        <taxon>Sordariomycetes</taxon>
        <taxon>Sordariomycetidae</taxon>
        <taxon>Diaporthales</taxon>
        <taxon>Cytosporaceae</taxon>
        <taxon>Cytospora</taxon>
    </lineage>
</organism>
<dbReference type="AlphaFoldDB" id="A0AAN9YFL4"/>
<proteinExistence type="predicted"/>
<keyword evidence="5" id="KW-1185">Reference proteome</keyword>
<name>A0AAN9YFL4_9PEZI</name>
<sequence length="501" mass="53103">MHSAVVSSSLFTLAALLPISGAAPFAVTSGHDGLMIEDNPLEVAGRTAKRKDVVDSLSETRLPLHIVNTLPVYDETEYRLGSDSTRTKSSAATETAASASKERRKIKISSSSSGEEEEGSSSLGSEIWDGVKDISKGILKGTAVTAGSSILGDIASNEAQSAAASSSTTAAASASTAAAAASKERRKVSSSSSSEEEEGSSSLTSGLVNAAKDFGKSTLVSAGSTILGSEIANEVEKHLSPSTTTAAAQKQRRAIVEPSAAQESQIAKNSHLWTGSGPQLSTLDGSEVKARSMAASLGKATGKKATHQILNDEKNKNKTGSIDDEVKSDLEELKTKITDLLSELENKDKNKDTSSKIRTRAAAETSEDLLDAAQSVQKRKFTLENAPQVLITPPWERRSPGLGKDLLKGVEEGYDLYEDWKDAENQKRSPKLSSLLKGGEKLLEGVEDGYDLYESSQDDNNQKRSPKLSSLLKGGEKVLEGLEDGYDLYESSQDNNNNNNN</sequence>
<dbReference type="Proteomes" id="UP001320245">
    <property type="component" value="Unassembled WGS sequence"/>
</dbReference>
<keyword evidence="3" id="KW-0732">Signal</keyword>
<dbReference type="EMBL" id="JAJSPL020000018">
    <property type="protein sequence ID" value="KAK7740936.1"/>
    <property type="molecule type" value="Genomic_DNA"/>
</dbReference>
<comment type="caution">
    <text evidence="4">The sequence shown here is derived from an EMBL/GenBank/DDBJ whole genome shotgun (WGS) entry which is preliminary data.</text>
</comment>
<protein>
    <submittedName>
        <fullName evidence="4">Uncharacterized protein</fullName>
    </submittedName>
</protein>
<evidence type="ECO:0000313" key="4">
    <source>
        <dbReference type="EMBL" id="KAK7740936.1"/>
    </source>
</evidence>
<feature type="compositionally biased region" description="Low complexity" evidence="2">
    <location>
        <begin position="87"/>
        <end position="99"/>
    </location>
</feature>
<gene>
    <name evidence="4" type="ORF">SLS53_004999</name>
</gene>
<accession>A0AAN9YFL4</accession>
<reference evidence="4 5" key="1">
    <citation type="journal article" date="2023" name="PLoS ONE">
        <title>Cytospora paraplurivora sp. nov. isolated from orchards with fruit tree decline syndrome in Ontario, Canada.</title>
        <authorList>
            <person name="Ilyukhin E."/>
            <person name="Nguyen H.D.T."/>
            <person name="Castle A.J."/>
            <person name="Ellouze W."/>
        </authorList>
    </citation>
    <scope>NUCLEOTIDE SEQUENCE [LARGE SCALE GENOMIC DNA]</scope>
    <source>
        <strain evidence="4 5">FDS-564</strain>
    </source>
</reference>
<feature type="coiled-coil region" evidence="1">
    <location>
        <begin position="323"/>
        <end position="350"/>
    </location>
</feature>
<keyword evidence="1" id="KW-0175">Coiled coil</keyword>
<feature type="compositionally biased region" description="Polar residues" evidence="2">
    <location>
        <begin position="261"/>
        <end position="279"/>
    </location>
</feature>
<feature type="chain" id="PRO_5042969174" evidence="3">
    <location>
        <begin position="23"/>
        <end position="501"/>
    </location>
</feature>
<evidence type="ECO:0000313" key="5">
    <source>
        <dbReference type="Proteomes" id="UP001320245"/>
    </source>
</evidence>
<feature type="region of interest" description="Disordered" evidence="2">
    <location>
        <begin position="80"/>
        <end position="125"/>
    </location>
</feature>
<feature type="signal peptide" evidence="3">
    <location>
        <begin position="1"/>
        <end position="22"/>
    </location>
</feature>
<evidence type="ECO:0000256" key="1">
    <source>
        <dbReference type="SAM" id="Coils"/>
    </source>
</evidence>
<feature type="region of interest" description="Disordered" evidence="2">
    <location>
        <begin position="258"/>
        <end position="279"/>
    </location>
</feature>
<feature type="region of interest" description="Disordered" evidence="2">
    <location>
        <begin position="450"/>
        <end position="473"/>
    </location>
</feature>
<evidence type="ECO:0000256" key="3">
    <source>
        <dbReference type="SAM" id="SignalP"/>
    </source>
</evidence>
<evidence type="ECO:0000256" key="2">
    <source>
        <dbReference type="SAM" id="MobiDB-lite"/>
    </source>
</evidence>